<dbReference type="EMBL" id="FOBF01000011">
    <property type="protein sequence ID" value="SEM30587.1"/>
    <property type="molecule type" value="Genomic_DNA"/>
</dbReference>
<dbReference type="SUPFAM" id="SSF52047">
    <property type="entry name" value="RNI-like"/>
    <property type="match status" value="1"/>
</dbReference>
<dbReference type="RefSeq" id="WP_091102900.1">
    <property type="nucleotide sequence ID" value="NZ_BBZG01000001.1"/>
</dbReference>
<dbReference type="Proteomes" id="UP000198953">
    <property type="component" value="Unassembled WGS sequence"/>
</dbReference>
<proteinExistence type="predicted"/>
<dbReference type="InterPro" id="IPR032675">
    <property type="entry name" value="LRR_dom_sf"/>
</dbReference>
<name>A0A1H7XBM7_9ACTN</name>
<keyword evidence="2" id="KW-1185">Reference proteome</keyword>
<gene>
    <name evidence="1" type="ORF">SAMN05660976_04812</name>
</gene>
<organism evidence="1 2">
    <name type="scientific">Nonomuraea pusilla</name>
    <dbReference type="NCBI Taxonomy" id="46177"/>
    <lineage>
        <taxon>Bacteria</taxon>
        <taxon>Bacillati</taxon>
        <taxon>Actinomycetota</taxon>
        <taxon>Actinomycetes</taxon>
        <taxon>Streptosporangiales</taxon>
        <taxon>Streptosporangiaceae</taxon>
        <taxon>Nonomuraea</taxon>
    </lineage>
</organism>
<reference evidence="1 2" key="1">
    <citation type="submission" date="2016-10" db="EMBL/GenBank/DDBJ databases">
        <authorList>
            <person name="de Groot N.N."/>
        </authorList>
    </citation>
    <scope>NUCLEOTIDE SEQUENCE [LARGE SCALE GENOMIC DNA]</scope>
    <source>
        <strain evidence="1 2">DSM 43357</strain>
    </source>
</reference>
<dbReference type="STRING" id="46177.SAMN05660976_04812"/>
<evidence type="ECO:0008006" key="3">
    <source>
        <dbReference type="Google" id="ProtNLM"/>
    </source>
</evidence>
<evidence type="ECO:0000313" key="1">
    <source>
        <dbReference type="EMBL" id="SEM30587.1"/>
    </source>
</evidence>
<accession>A0A1H7XBM7</accession>
<dbReference type="Gene3D" id="3.80.10.10">
    <property type="entry name" value="Ribonuclease Inhibitor"/>
    <property type="match status" value="1"/>
</dbReference>
<sequence length="324" mass="35584">MTTDHDWYGYRNPYLREYAGLPVTQLLPEDVREPLPADHAAVAWRLSASEDGDDHDSIAESFEEFFADVDTERVRAIVVGAWEEPYETPSEQIVRILADNAGRLPALRSLFLGAIHAEEAEISWIEQSDVTPLLEAYPRLERLEVRGGGGLRLSPVTHEALRVLRLETGGLPGEVTRAVGASTLPELEHLELWLGVENYGGTTTVADLEPILSGARLPRLRHLGLQDSEIQDEIAAAVAYAPVVARLESLSLSMGTLGDAGAEALLAGQPLTHLRRLDLHHHFLSDPMTRRLTDALPGVELDLSDQARRHGAGGVEWHYVAVSE</sequence>
<dbReference type="NCBIfam" id="NF038076">
    <property type="entry name" value="fam_STM4015"/>
    <property type="match status" value="1"/>
</dbReference>
<protein>
    <recommendedName>
        <fullName evidence="3">Leucine-rich repeat domain-containing protein</fullName>
    </recommendedName>
</protein>
<dbReference type="AlphaFoldDB" id="A0A1H7XBM7"/>
<dbReference type="InterPro" id="IPR047722">
    <property type="entry name" value="STM4015-like"/>
</dbReference>
<evidence type="ECO:0000313" key="2">
    <source>
        <dbReference type="Proteomes" id="UP000198953"/>
    </source>
</evidence>